<protein>
    <recommendedName>
        <fullName evidence="3">DUF2185 domain-containing protein</fullName>
    </recommendedName>
</protein>
<evidence type="ECO:0000313" key="1">
    <source>
        <dbReference type="EMBL" id="QQB62635.1"/>
    </source>
</evidence>
<dbReference type="Proteomes" id="UP000595276">
    <property type="component" value="Chromosome"/>
</dbReference>
<dbReference type="AlphaFoldDB" id="A0A7T4K656"/>
<reference evidence="1 2" key="1">
    <citation type="submission" date="2020-12" db="EMBL/GenBank/DDBJ databases">
        <title>FDA dAtabase for Regulatory Grade micrObial Sequences (FDA-ARGOS): Supporting development and validation of Infectious Disease Dx tests.</title>
        <authorList>
            <person name="Sproer C."/>
            <person name="Gronow S."/>
            <person name="Severitt S."/>
            <person name="Schroder I."/>
            <person name="Tallon L."/>
            <person name="Sadzewicz L."/>
            <person name="Zhao X."/>
            <person name="Boylan J."/>
            <person name="Ott S."/>
            <person name="Bowen H."/>
            <person name="Vavikolanu K."/>
            <person name="Mehta A."/>
            <person name="Aluvathingal J."/>
            <person name="Nadendla S."/>
            <person name="Lowell S."/>
            <person name="Myers T."/>
            <person name="Yan Y."/>
            <person name="Sichtig H."/>
        </authorList>
    </citation>
    <scope>NUCLEOTIDE SEQUENCE [LARGE SCALE GENOMIC DNA]</scope>
    <source>
        <strain evidence="1 2">FDAARGOS_988</strain>
    </source>
</reference>
<organism evidence="1 2">
    <name type="scientific">Anaerococcus vaginalis</name>
    <dbReference type="NCBI Taxonomy" id="33037"/>
    <lineage>
        <taxon>Bacteria</taxon>
        <taxon>Bacillati</taxon>
        <taxon>Bacillota</taxon>
        <taxon>Tissierellia</taxon>
        <taxon>Tissierellales</taxon>
        <taxon>Peptoniphilaceae</taxon>
        <taxon>Anaerococcus</taxon>
    </lineage>
</organism>
<dbReference type="RefSeq" id="WP_004838609.1">
    <property type="nucleotide sequence ID" value="NZ_CP066014.1"/>
</dbReference>
<dbReference type="KEGG" id="avg:I6H45_03930"/>
<dbReference type="EMBL" id="CP066014">
    <property type="protein sequence ID" value="QQB62635.1"/>
    <property type="molecule type" value="Genomic_DNA"/>
</dbReference>
<accession>A0A7T4K656</accession>
<proteinExistence type="predicted"/>
<sequence>MGFFNKLKFNKNHKLLDEKFPFYDNPNTAVITCSHIIDKENPILYVSHDANDGMWQFLCGKEHEIEDSKIISLKEMYEIDKSIGILKNMACGYYAQRKNKDEEWIIKKHNN</sequence>
<evidence type="ECO:0000313" key="2">
    <source>
        <dbReference type="Proteomes" id="UP000595276"/>
    </source>
</evidence>
<gene>
    <name evidence="1" type="ORF">I6H45_03930</name>
</gene>
<dbReference type="GeneID" id="79021870"/>
<evidence type="ECO:0008006" key="3">
    <source>
        <dbReference type="Google" id="ProtNLM"/>
    </source>
</evidence>
<name>A0A7T4K656_9FIRM</name>